<dbReference type="EMBL" id="RQTK01000203">
    <property type="protein sequence ID" value="RUS84497.1"/>
    <property type="molecule type" value="Genomic_DNA"/>
</dbReference>
<evidence type="ECO:0000313" key="2">
    <source>
        <dbReference type="Proteomes" id="UP000271974"/>
    </source>
</evidence>
<evidence type="ECO:0000313" key="1">
    <source>
        <dbReference type="EMBL" id="RUS84497.1"/>
    </source>
</evidence>
<organism evidence="1 2">
    <name type="scientific">Elysia chlorotica</name>
    <name type="common">Eastern emerald elysia</name>
    <name type="synonym">Sea slug</name>
    <dbReference type="NCBI Taxonomy" id="188477"/>
    <lineage>
        <taxon>Eukaryota</taxon>
        <taxon>Metazoa</taxon>
        <taxon>Spiralia</taxon>
        <taxon>Lophotrochozoa</taxon>
        <taxon>Mollusca</taxon>
        <taxon>Gastropoda</taxon>
        <taxon>Heterobranchia</taxon>
        <taxon>Euthyneura</taxon>
        <taxon>Panpulmonata</taxon>
        <taxon>Sacoglossa</taxon>
        <taxon>Placobranchoidea</taxon>
        <taxon>Plakobranchidae</taxon>
        <taxon>Elysia</taxon>
    </lineage>
</organism>
<gene>
    <name evidence="1" type="ORF">EGW08_007736</name>
</gene>
<protein>
    <submittedName>
        <fullName evidence="1">Uncharacterized protein</fullName>
    </submittedName>
</protein>
<comment type="caution">
    <text evidence="1">The sequence shown here is derived from an EMBL/GenBank/DDBJ whole genome shotgun (WGS) entry which is preliminary data.</text>
</comment>
<reference evidence="1 2" key="1">
    <citation type="submission" date="2019-01" db="EMBL/GenBank/DDBJ databases">
        <title>A draft genome assembly of the solar-powered sea slug Elysia chlorotica.</title>
        <authorList>
            <person name="Cai H."/>
            <person name="Li Q."/>
            <person name="Fang X."/>
            <person name="Li J."/>
            <person name="Curtis N.E."/>
            <person name="Altenburger A."/>
            <person name="Shibata T."/>
            <person name="Feng M."/>
            <person name="Maeda T."/>
            <person name="Schwartz J.A."/>
            <person name="Shigenobu S."/>
            <person name="Lundholm N."/>
            <person name="Nishiyama T."/>
            <person name="Yang H."/>
            <person name="Hasebe M."/>
            <person name="Li S."/>
            <person name="Pierce S.K."/>
            <person name="Wang J."/>
        </authorList>
    </citation>
    <scope>NUCLEOTIDE SEQUENCE [LARGE SCALE GENOMIC DNA]</scope>
    <source>
        <strain evidence="1">EC2010</strain>
        <tissue evidence="1">Whole organism of an adult</tissue>
    </source>
</reference>
<keyword evidence="2" id="KW-1185">Reference proteome</keyword>
<name>A0A3S1BIL5_ELYCH</name>
<dbReference type="AlphaFoldDB" id="A0A3S1BIL5"/>
<sequence length="185" mass="20457">MQLLLKTSSSAAQDCSSACGQDESYECWEKIVLVLISHLMQGCNRDFLLLVGTALSMVFNCAPSLQITESSYLDIISLLTQGKNSFEFCGICYCQEASSEKDMFLPVIAIIKGLLVSCDKNTLKSGKHPLIFQIFPQILNFCKGPSYPTLPFFSSFSPMVSKTGKCRCPEIFCRPCSTHSTRFGL</sequence>
<proteinExistence type="predicted"/>
<dbReference type="Proteomes" id="UP000271974">
    <property type="component" value="Unassembled WGS sequence"/>
</dbReference>
<accession>A0A3S1BIL5</accession>